<evidence type="ECO:0000313" key="3">
    <source>
        <dbReference type="Proteomes" id="UP000197068"/>
    </source>
</evidence>
<dbReference type="PANTHER" id="PTHR40455">
    <property type="entry name" value="ANTITOXIN HIGA"/>
    <property type="match status" value="1"/>
</dbReference>
<dbReference type="Pfam" id="PF01381">
    <property type="entry name" value="HTH_3"/>
    <property type="match status" value="1"/>
</dbReference>
<dbReference type="RefSeq" id="WP_057182898.1">
    <property type="nucleotide sequence ID" value="NZ_BDQM01000035.1"/>
</dbReference>
<proteinExistence type="predicted"/>
<feature type="domain" description="HTH cro/C1-type" evidence="1">
    <location>
        <begin position="84"/>
        <end position="137"/>
    </location>
</feature>
<evidence type="ECO:0000259" key="1">
    <source>
        <dbReference type="PROSITE" id="PS50943"/>
    </source>
</evidence>
<dbReference type="SMART" id="SM00530">
    <property type="entry name" value="HTH_XRE"/>
    <property type="match status" value="1"/>
</dbReference>
<dbReference type="EMBL" id="BDQM01000035">
    <property type="protein sequence ID" value="GAW97503.1"/>
    <property type="molecule type" value="Genomic_DNA"/>
</dbReference>
<dbReference type="Proteomes" id="UP000197068">
    <property type="component" value="Unassembled WGS sequence"/>
</dbReference>
<keyword evidence="3" id="KW-1185">Reference proteome</keyword>
<protein>
    <submittedName>
        <fullName evidence="2">Transcriptional regulator</fullName>
    </submittedName>
</protein>
<dbReference type="PANTHER" id="PTHR40455:SF1">
    <property type="entry name" value="ANTITOXIN HIGA"/>
    <property type="match status" value="1"/>
</dbReference>
<name>A0ABQ0MYQ3_9GAMM</name>
<reference evidence="2 3" key="1">
    <citation type="submission" date="2017-06" db="EMBL/GenBank/DDBJ databases">
        <title>Whole Genome Sequences of Colwellia marinimaniae MTCD1.</title>
        <authorList>
            <person name="Kusumoto H."/>
            <person name="Inoue M."/>
            <person name="Tanikawa K."/>
            <person name="Maeji H."/>
            <person name="Cameron J.H."/>
            <person name="Bartlett D.H."/>
        </authorList>
    </citation>
    <scope>NUCLEOTIDE SEQUENCE [LARGE SCALE GENOMIC DNA]</scope>
    <source>
        <strain evidence="2 3">MTCD1</strain>
    </source>
</reference>
<dbReference type="Gene3D" id="1.10.260.40">
    <property type="entry name" value="lambda repressor-like DNA-binding domains"/>
    <property type="match status" value="1"/>
</dbReference>
<evidence type="ECO:0000313" key="2">
    <source>
        <dbReference type="EMBL" id="GAW97503.1"/>
    </source>
</evidence>
<accession>A0ABQ0MYQ3</accession>
<dbReference type="PROSITE" id="PS50943">
    <property type="entry name" value="HTH_CROC1"/>
    <property type="match status" value="1"/>
</dbReference>
<gene>
    <name evidence="2" type="ORF">MTCD1_03130</name>
</gene>
<organism evidence="2 3">
    <name type="scientific">Colwellia marinimaniae</name>
    <dbReference type="NCBI Taxonomy" id="1513592"/>
    <lineage>
        <taxon>Bacteria</taxon>
        <taxon>Pseudomonadati</taxon>
        <taxon>Pseudomonadota</taxon>
        <taxon>Gammaproteobacteria</taxon>
        <taxon>Alteromonadales</taxon>
        <taxon>Colwelliaceae</taxon>
        <taxon>Colwellia</taxon>
    </lineage>
</organism>
<sequence>MNIQHITDLAQQLQNEMPFITGINSAQENEAALELMNELTDDYDNNLLLIDVLWAKIEDYENNASELAAFNQRIENLNNGSSMLRLLMVQHGLNTTSFAQEIGGKSTVSMIFNEKRKLTVEHIEKLSARFEISPALFF</sequence>
<dbReference type="InterPro" id="IPR010982">
    <property type="entry name" value="Lambda_DNA-bd_dom_sf"/>
</dbReference>
<dbReference type="InterPro" id="IPR039060">
    <property type="entry name" value="Antitox_HigA"/>
</dbReference>
<comment type="caution">
    <text evidence="2">The sequence shown here is derived from an EMBL/GenBank/DDBJ whole genome shotgun (WGS) entry which is preliminary data.</text>
</comment>
<dbReference type="InterPro" id="IPR001387">
    <property type="entry name" value="Cro/C1-type_HTH"/>
</dbReference>
<dbReference type="SUPFAM" id="SSF47413">
    <property type="entry name" value="lambda repressor-like DNA-binding domains"/>
    <property type="match status" value="1"/>
</dbReference>